<sequence length="129" mass="14095">MASNLMTRALYPDTPLAITVASCLAVPFKPFLVSFANSAAMELKFLRRACQNKDLEQPQRLHAAAGVAGLAMFALEEFMPELPLVHCAWHCLSATAVATVNHLMADTEQQEQCRGSLHLKGGTKAKWLL</sequence>
<dbReference type="Proteomes" id="UP000485058">
    <property type="component" value="Unassembled WGS sequence"/>
</dbReference>
<gene>
    <name evidence="1" type="ORF">HaLaN_06777</name>
</gene>
<accession>A0A699YXN1</accession>
<reference evidence="1 2" key="1">
    <citation type="submission" date="2020-02" db="EMBL/GenBank/DDBJ databases">
        <title>Draft genome sequence of Haematococcus lacustris strain NIES-144.</title>
        <authorList>
            <person name="Morimoto D."/>
            <person name="Nakagawa S."/>
            <person name="Yoshida T."/>
            <person name="Sawayama S."/>
        </authorList>
    </citation>
    <scope>NUCLEOTIDE SEQUENCE [LARGE SCALE GENOMIC DNA]</scope>
    <source>
        <strain evidence="1 2">NIES-144</strain>
    </source>
</reference>
<keyword evidence="2" id="KW-1185">Reference proteome</keyword>
<protein>
    <submittedName>
        <fullName evidence="1">Uncharacterized protein</fullName>
    </submittedName>
</protein>
<proteinExistence type="predicted"/>
<dbReference type="PANTHER" id="PTHR35100:SF1">
    <property type="entry name" value="F15H11.13 PROTEIN"/>
    <property type="match status" value="1"/>
</dbReference>
<comment type="caution">
    <text evidence="1">The sequence shown here is derived from an EMBL/GenBank/DDBJ whole genome shotgun (WGS) entry which is preliminary data.</text>
</comment>
<dbReference type="AlphaFoldDB" id="A0A699YXN1"/>
<dbReference type="EMBL" id="BLLF01000391">
    <property type="protein sequence ID" value="GFH11299.1"/>
    <property type="molecule type" value="Genomic_DNA"/>
</dbReference>
<evidence type="ECO:0000313" key="2">
    <source>
        <dbReference type="Proteomes" id="UP000485058"/>
    </source>
</evidence>
<name>A0A699YXN1_HAELA</name>
<dbReference type="PANTHER" id="PTHR35100">
    <property type="entry name" value="FOLD PROTEIN"/>
    <property type="match status" value="1"/>
</dbReference>
<organism evidence="1 2">
    <name type="scientific">Haematococcus lacustris</name>
    <name type="common">Green alga</name>
    <name type="synonym">Haematococcus pluvialis</name>
    <dbReference type="NCBI Taxonomy" id="44745"/>
    <lineage>
        <taxon>Eukaryota</taxon>
        <taxon>Viridiplantae</taxon>
        <taxon>Chlorophyta</taxon>
        <taxon>core chlorophytes</taxon>
        <taxon>Chlorophyceae</taxon>
        <taxon>CS clade</taxon>
        <taxon>Chlamydomonadales</taxon>
        <taxon>Haematococcaceae</taxon>
        <taxon>Haematococcus</taxon>
    </lineage>
</organism>
<evidence type="ECO:0000313" key="1">
    <source>
        <dbReference type="EMBL" id="GFH11299.1"/>
    </source>
</evidence>